<name>A0A1J6HD32_9HYPH</name>
<accession>A0A1J6HD32</accession>
<keyword evidence="2" id="KW-1185">Reference proteome</keyword>
<dbReference type="Proteomes" id="UP000182985">
    <property type="component" value="Unassembled WGS sequence"/>
</dbReference>
<proteinExistence type="predicted"/>
<dbReference type="OrthoDB" id="9925319at2"/>
<reference evidence="1 2" key="1">
    <citation type="submission" date="2016-10" db="EMBL/GenBank/DDBJ databases">
        <title>The Draft Genome Sequence of the Potato Rhizosphere Bacteria Ochrobactrum sp. IPA7.2.</title>
        <authorList>
            <person name="Gogoleva N.E."/>
            <person name="Khlopko Y.A."/>
            <person name="Burygin G.L."/>
            <person name="Plotnikov A.O."/>
        </authorList>
    </citation>
    <scope>NUCLEOTIDE SEQUENCE [LARGE SCALE GENOMIC DNA]</scope>
    <source>
        <strain evidence="1 2">IPA7.2</strain>
    </source>
</reference>
<sequence>MSGELEKQLEIEELAKQFFEQENPNPDLNWDAAVGKIVSGASVGGSVSDELKEKYRAKAAQILRDRAEGNDG</sequence>
<dbReference type="RefSeq" id="WP_071634544.1">
    <property type="nucleotide sequence ID" value="NZ_MOEC01000063.1"/>
</dbReference>
<comment type="caution">
    <text evidence="1">The sequence shown here is derived from an EMBL/GenBank/DDBJ whole genome shotgun (WGS) entry which is preliminary data.</text>
</comment>
<organism evidence="1 2">
    <name type="scientific">Brucella cytisi</name>
    <dbReference type="NCBI Taxonomy" id="407152"/>
    <lineage>
        <taxon>Bacteria</taxon>
        <taxon>Pseudomonadati</taxon>
        <taxon>Pseudomonadota</taxon>
        <taxon>Alphaproteobacteria</taxon>
        <taxon>Hyphomicrobiales</taxon>
        <taxon>Brucellaceae</taxon>
        <taxon>Brucella/Ochrobactrum group</taxon>
        <taxon>Brucella</taxon>
    </lineage>
</organism>
<evidence type="ECO:0000313" key="1">
    <source>
        <dbReference type="EMBL" id="OIS90291.1"/>
    </source>
</evidence>
<dbReference type="EMBL" id="MOEC01000063">
    <property type="protein sequence ID" value="OIS90291.1"/>
    <property type="molecule type" value="Genomic_DNA"/>
</dbReference>
<evidence type="ECO:0000313" key="2">
    <source>
        <dbReference type="Proteomes" id="UP000182985"/>
    </source>
</evidence>
<dbReference type="AlphaFoldDB" id="A0A1J6HD32"/>
<protein>
    <submittedName>
        <fullName evidence="1">Uncharacterized protein</fullName>
    </submittedName>
</protein>
<gene>
    <name evidence="1" type="ORF">BLA27_27585</name>
</gene>